<dbReference type="EMBL" id="GGMS01001857">
    <property type="protein sequence ID" value="MBY71060.1"/>
    <property type="molecule type" value="Transcribed_RNA"/>
</dbReference>
<accession>A0A2S2Q099</accession>
<sequence>MKTEVLIQRDYSITDLRNKIGKVINNCVTCILANRKQGRKEGFLYSIDKGDTILSILSMWHIDFLGPLTPTPKGYRHILSVIDGFTEFCWYFLLEVSQLKRSSTS</sequence>
<dbReference type="GO" id="GO:0003676">
    <property type="term" value="F:nucleic acid binding"/>
    <property type="evidence" value="ECO:0007669"/>
    <property type="project" value="InterPro"/>
</dbReference>
<gene>
    <name evidence="1" type="ORF">g.134509</name>
</gene>
<dbReference type="InterPro" id="IPR036397">
    <property type="entry name" value="RNaseH_sf"/>
</dbReference>
<name>A0A2S2Q099_9HEMI</name>
<dbReference type="SUPFAM" id="SSF53098">
    <property type="entry name" value="Ribonuclease H-like"/>
    <property type="match status" value="1"/>
</dbReference>
<dbReference type="InterPro" id="IPR012337">
    <property type="entry name" value="RNaseH-like_sf"/>
</dbReference>
<protein>
    <submittedName>
        <fullName evidence="1">Uncharacterized protein</fullName>
    </submittedName>
</protein>
<evidence type="ECO:0000313" key="1">
    <source>
        <dbReference type="EMBL" id="MBY71060.1"/>
    </source>
</evidence>
<organism evidence="1">
    <name type="scientific">Sipha flava</name>
    <name type="common">yellow sugarcane aphid</name>
    <dbReference type="NCBI Taxonomy" id="143950"/>
    <lineage>
        <taxon>Eukaryota</taxon>
        <taxon>Metazoa</taxon>
        <taxon>Ecdysozoa</taxon>
        <taxon>Arthropoda</taxon>
        <taxon>Hexapoda</taxon>
        <taxon>Insecta</taxon>
        <taxon>Pterygota</taxon>
        <taxon>Neoptera</taxon>
        <taxon>Paraneoptera</taxon>
        <taxon>Hemiptera</taxon>
        <taxon>Sternorrhyncha</taxon>
        <taxon>Aphidomorpha</taxon>
        <taxon>Aphidoidea</taxon>
        <taxon>Aphididae</taxon>
        <taxon>Sipha</taxon>
    </lineage>
</organism>
<proteinExistence type="predicted"/>
<dbReference type="AlphaFoldDB" id="A0A2S2Q099"/>
<dbReference type="Gene3D" id="3.30.420.10">
    <property type="entry name" value="Ribonuclease H-like superfamily/Ribonuclease H"/>
    <property type="match status" value="1"/>
</dbReference>
<reference evidence="1" key="1">
    <citation type="submission" date="2018-04" db="EMBL/GenBank/DDBJ databases">
        <title>Transcriptome assembly of Sipha flava.</title>
        <authorList>
            <person name="Scully E.D."/>
            <person name="Geib S.M."/>
            <person name="Palmer N.A."/>
            <person name="Koch K."/>
            <person name="Bradshaw J."/>
            <person name="Heng-Moss T."/>
            <person name="Sarath G."/>
        </authorList>
    </citation>
    <scope>NUCLEOTIDE SEQUENCE</scope>
</reference>